<dbReference type="InterPro" id="IPR048824">
    <property type="entry name" value="Cas3-like_C"/>
</dbReference>
<gene>
    <name evidence="2" type="ORF">NCTC13032_01726</name>
</gene>
<dbReference type="Pfam" id="PF21802">
    <property type="entry name" value="Cas3-like_C"/>
    <property type="match status" value="1"/>
</dbReference>
<evidence type="ECO:0000313" key="2">
    <source>
        <dbReference type="EMBL" id="VTP64921.1"/>
    </source>
</evidence>
<evidence type="ECO:0000313" key="3">
    <source>
        <dbReference type="Proteomes" id="UP000310719"/>
    </source>
</evidence>
<organism evidence="2 3">
    <name type="scientific">Leclercia adecarboxylata</name>
    <dbReference type="NCBI Taxonomy" id="83655"/>
    <lineage>
        <taxon>Bacteria</taxon>
        <taxon>Pseudomonadati</taxon>
        <taxon>Pseudomonadota</taxon>
        <taxon>Gammaproteobacteria</taxon>
        <taxon>Enterobacterales</taxon>
        <taxon>Enterobacteriaceae</taxon>
        <taxon>Leclercia</taxon>
    </lineage>
</organism>
<accession>A0A4U9HNI3</accession>
<proteinExistence type="predicted"/>
<name>A0A4U9HNI3_9ENTR</name>
<evidence type="ECO:0000259" key="1">
    <source>
        <dbReference type="Pfam" id="PF21802"/>
    </source>
</evidence>
<protein>
    <submittedName>
        <fullName evidence="2">CRISPR-associated helicase Cas3, subtype I-F/YPEST</fullName>
    </submittedName>
</protein>
<dbReference type="Proteomes" id="UP000310719">
    <property type="component" value="Chromosome"/>
</dbReference>
<feature type="domain" description="CRISPR-associated Cas3 subtype I-F/YPEST-like C-terminal" evidence="1">
    <location>
        <begin position="33"/>
        <end position="92"/>
    </location>
</feature>
<dbReference type="EMBL" id="LR590464">
    <property type="protein sequence ID" value="VTP64921.1"/>
    <property type="molecule type" value="Genomic_DNA"/>
</dbReference>
<dbReference type="AlphaFoldDB" id="A0A4U9HNI3"/>
<sequence>MMEDEFDEPCYMVRDDGAKGWKDPGLFIRQPTDMAEGVRAWINTDYAAVLMALADAFDLELIQVCERFGEINLRSSKDKDVKDWLWHPLLGVFRALN</sequence>
<reference evidence="2 3" key="1">
    <citation type="submission" date="2019-05" db="EMBL/GenBank/DDBJ databases">
        <authorList>
            <consortium name="Pathogen Informatics"/>
        </authorList>
    </citation>
    <scope>NUCLEOTIDE SEQUENCE [LARGE SCALE GENOMIC DNA]</scope>
    <source>
        <strain evidence="2 3">NCTC13032</strain>
    </source>
</reference>